<feature type="transmembrane region" description="Helical" evidence="3">
    <location>
        <begin position="61"/>
        <end position="81"/>
    </location>
</feature>
<comment type="caution">
    <text evidence="3">Lacks conserved residue(s) required for the propagation of feature annotation.</text>
</comment>
<dbReference type="PANTHER" id="PTHR43390">
    <property type="entry name" value="SIGNAL PEPTIDASE I"/>
    <property type="match status" value="1"/>
</dbReference>
<dbReference type="NCBIfam" id="TIGR02227">
    <property type="entry name" value="sigpep_I_bact"/>
    <property type="match status" value="1"/>
</dbReference>
<reference evidence="6" key="1">
    <citation type="submission" date="2018-05" db="EMBL/GenBank/DDBJ databases">
        <title>Leptospira yasudae sp. nov. and Leptospira stimsonii sp. nov., two pathogenic species of the genus Leptospira isolated from environmental sources.</title>
        <authorList>
            <person name="Casanovas-Massana A."/>
            <person name="Hamond C."/>
            <person name="Santos L.A."/>
            <person name="Hacker K.P."/>
            <person name="Balassiano I."/>
            <person name="Medeiros M.A."/>
            <person name="Reis M.G."/>
            <person name="Ko A.I."/>
            <person name="Wunder E.A."/>
        </authorList>
    </citation>
    <scope>NUCLEOTIDE SEQUENCE [LARGE SCALE GENOMIC DNA]</scope>
    <source>
        <strain evidence="6">B21</strain>
    </source>
</reference>
<proteinExistence type="inferred from homology"/>
<name>A0ABX9M4W0_9LEPT</name>
<keyword evidence="3" id="KW-0645">Protease</keyword>
<feature type="domain" description="Peptidase S26" evidence="4">
    <location>
        <begin position="130"/>
        <end position="298"/>
    </location>
</feature>
<comment type="caution">
    <text evidence="5">The sequence shown here is derived from an EMBL/GenBank/DDBJ whole genome shotgun (WGS) entry which is preliminary data.</text>
</comment>
<accession>A0ABX9M4W0</accession>
<dbReference type="InterPro" id="IPR019533">
    <property type="entry name" value="Peptidase_S26"/>
</dbReference>
<evidence type="ECO:0000256" key="1">
    <source>
        <dbReference type="ARBA" id="ARBA00009370"/>
    </source>
</evidence>
<keyword evidence="6" id="KW-1185">Reference proteome</keyword>
<dbReference type="Proteomes" id="UP000285569">
    <property type="component" value="Unassembled WGS sequence"/>
</dbReference>
<reference evidence="5 6" key="2">
    <citation type="journal article" date="2020" name="Int. J. Syst. Evol. Microbiol.">
        <title>Leptospira yasudae sp. nov. and Leptospira stimsonii sp. nov., two new species of the pathogenic group isolated from environmental sources.</title>
        <authorList>
            <person name="Casanovas-Massana A."/>
            <person name="Hamond C."/>
            <person name="Santos L.A."/>
            <person name="de Oliveira D."/>
            <person name="Hacker K.P."/>
            <person name="Balassiano I."/>
            <person name="Costa F."/>
            <person name="Medeiros M.A."/>
            <person name="Reis M.G."/>
            <person name="Ko A.I."/>
            <person name="Wunder E.A."/>
        </authorList>
    </citation>
    <scope>NUCLEOTIDE SEQUENCE [LARGE SCALE GENOMIC DNA]</scope>
    <source>
        <strain evidence="5 6">B21</strain>
    </source>
</reference>
<dbReference type="InterPro" id="IPR036286">
    <property type="entry name" value="LexA/Signal_pep-like_sf"/>
</dbReference>
<evidence type="ECO:0000256" key="2">
    <source>
        <dbReference type="ARBA" id="ARBA00019232"/>
    </source>
</evidence>
<evidence type="ECO:0000313" key="6">
    <source>
        <dbReference type="Proteomes" id="UP000285569"/>
    </source>
</evidence>
<organism evidence="5 6">
    <name type="scientific">Leptospira yasudae</name>
    <dbReference type="NCBI Taxonomy" id="2202201"/>
    <lineage>
        <taxon>Bacteria</taxon>
        <taxon>Pseudomonadati</taxon>
        <taxon>Spirochaetota</taxon>
        <taxon>Spirochaetia</taxon>
        <taxon>Leptospirales</taxon>
        <taxon>Leptospiraceae</taxon>
        <taxon>Leptospira</taxon>
    </lineage>
</organism>
<evidence type="ECO:0000313" key="5">
    <source>
        <dbReference type="EMBL" id="RHX80696.1"/>
    </source>
</evidence>
<dbReference type="EC" id="3.4.21.89" evidence="3"/>
<dbReference type="CDD" id="cd06530">
    <property type="entry name" value="S26_SPase_I"/>
    <property type="match status" value="1"/>
</dbReference>
<dbReference type="PRINTS" id="PR00727">
    <property type="entry name" value="LEADERPTASE"/>
</dbReference>
<keyword evidence="3" id="KW-0472">Membrane</keyword>
<feature type="transmembrane region" description="Helical" evidence="3">
    <location>
        <begin position="101"/>
        <end position="121"/>
    </location>
</feature>
<dbReference type="EMBL" id="QHCR01000003">
    <property type="protein sequence ID" value="RHX80696.1"/>
    <property type="molecule type" value="Genomic_DNA"/>
</dbReference>
<keyword evidence="3" id="KW-0812">Transmembrane</keyword>
<sequence length="344" mass="38710">MDDRTRRKGIAVVLNLFLPPFGFYYLNDRKFFWIFFIFVSFAGVLGSLLTYSSFVNGGGRFALFVLSFYVLFSWGILVVAALQSEGKKLYESENKFPSPVWFLPATVIGLLFLGIVIDEFLKDRILKGKIQASSGMMPSVNLNDSFYTTELFYTKELKRGEIVVYKNPESGRQFLSRVIGLPGDTVSVVDEITADRFEVSRILINGEKIPQERSAKRVEEFQSGLSGKDRIALVETIGGKSVPILETKNLSASSSLGSWKLKEDEFYLIGDNRDDSVDSRILGPIRGGQIAGKFLFTYFSANLNDLNGSVCETNQETFCGIKRFYKILILGNVRWSYLGFDNSK</sequence>
<dbReference type="Gene3D" id="2.10.109.10">
    <property type="entry name" value="Umud Fragment, subunit A"/>
    <property type="match status" value="1"/>
</dbReference>
<feature type="transmembrane region" description="Helical" evidence="3">
    <location>
        <begin position="9"/>
        <end position="26"/>
    </location>
</feature>
<dbReference type="SUPFAM" id="SSF51306">
    <property type="entry name" value="LexA/Signal peptidase"/>
    <property type="match status" value="1"/>
</dbReference>
<dbReference type="Pfam" id="PF10502">
    <property type="entry name" value="Peptidase_S26"/>
    <property type="match status" value="1"/>
</dbReference>
<dbReference type="RefSeq" id="WP_118955408.1">
    <property type="nucleotide sequence ID" value="NZ_QHCR01000003.1"/>
</dbReference>
<evidence type="ECO:0000259" key="4">
    <source>
        <dbReference type="Pfam" id="PF10502"/>
    </source>
</evidence>
<comment type="similarity">
    <text evidence="1 3">Belongs to the peptidase S26 family.</text>
</comment>
<comment type="subcellular location">
    <subcellularLocation>
        <location evidence="3">Membrane</location>
        <topology evidence="3">Single-pass type II membrane protein</topology>
    </subcellularLocation>
</comment>
<protein>
    <recommendedName>
        <fullName evidence="2 3">Signal peptidase I</fullName>
        <ecNumber evidence="3">3.4.21.89</ecNumber>
    </recommendedName>
</protein>
<feature type="transmembrane region" description="Helical" evidence="3">
    <location>
        <begin position="32"/>
        <end position="54"/>
    </location>
</feature>
<evidence type="ECO:0000256" key="3">
    <source>
        <dbReference type="RuleBase" id="RU362042"/>
    </source>
</evidence>
<comment type="catalytic activity">
    <reaction evidence="3">
        <text>Cleavage of hydrophobic, N-terminal signal or leader sequences from secreted and periplasmic proteins.</text>
        <dbReference type="EC" id="3.4.21.89"/>
    </reaction>
</comment>
<keyword evidence="3" id="KW-1133">Transmembrane helix</keyword>
<gene>
    <name evidence="5" type="primary">lepB</name>
    <name evidence="5" type="ORF">DLM77_07360</name>
</gene>
<dbReference type="InterPro" id="IPR000223">
    <property type="entry name" value="Pept_S26A_signal_pept_1"/>
</dbReference>
<keyword evidence="3" id="KW-0378">Hydrolase</keyword>
<dbReference type="PANTHER" id="PTHR43390:SF1">
    <property type="entry name" value="CHLOROPLAST PROCESSING PEPTIDASE"/>
    <property type="match status" value="1"/>
</dbReference>